<dbReference type="InterPro" id="IPR051851">
    <property type="entry name" value="EFR3_Homologs"/>
</dbReference>
<reference evidence="4" key="1">
    <citation type="journal article" date="2011" name="Genome Biol.">
        <title>Comparative genomics of the social amoebae Dictyostelium discoideum and Dictyostelium purpureum.</title>
        <authorList>
            <consortium name="US DOE Joint Genome Institute (JGI-PGF)"/>
            <person name="Sucgang R."/>
            <person name="Kuo A."/>
            <person name="Tian X."/>
            <person name="Salerno W."/>
            <person name="Parikh A."/>
            <person name="Feasley C.L."/>
            <person name="Dalin E."/>
            <person name="Tu H."/>
            <person name="Huang E."/>
            <person name="Barry K."/>
            <person name="Lindquist E."/>
            <person name="Shapiro H."/>
            <person name="Bruce D."/>
            <person name="Schmutz J."/>
            <person name="Salamov A."/>
            <person name="Fey P."/>
            <person name="Gaudet P."/>
            <person name="Anjard C."/>
            <person name="Babu M.M."/>
            <person name="Basu S."/>
            <person name="Bushmanova Y."/>
            <person name="van der Wel H."/>
            <person name="Katoh-Kurasawa M."/>
            <person name="Dinh C."/>
            <person name="Coutinho P.M."/>
            <person name="Saito T."/>
            <person name="Elias M."/>
            <person name="Schaap P."/>
            <person name="Kay R.R."/>
            <person name="Henrissat B."/>
            <person name="Eichinger L."/>
            <person name="Rivero F."/>
            <person name="Putnam N.H."/>
            <person name="West C.M."/>
            <person name="Loomis W.F."/>
            <person name="Chisholm R.L."/>
            <person name="Shaulsky G."/>
            <person name="Strassmann J.E."/>
            <person name="Queller D.C."/>
            <person name="Kuspa A."/>
            <person name="Grigoriev I.V."/>
        </authorList>
    </citation>
    <scope>NUCLEOTIDE SEQUENCE [LARGE SCALE GENOMIC DNA]</scope>
    <source>
        <strain evidence="4">QSDP1</strain>
    </source>
</reference>
<dbReference type="PANTHER" id="PTHR12444">
    <property type="entry name" value="PROTEIN EFR3 HOMOLOG CMP44E"/>
    <property type="match status" value="1"/>
</dbReference>
<dbReference type="FunCoup" id="F1A1E4">
    <property type="interactions" value="75"/>
</dbReference>
<evidence type="ECO:0000313" key="3">
    <source>
        <dbReference type="EMBL" id="EGC29988.1"/>
    </source>
</evidence>
<dbReference type="SUPFAM" id="SSF48371">
    <property type="entry name" value="ARM repeat"/>
    <property type="match status" value="1"/>
</dbReference>
<gene>
    <name evidence="3" type="ORF">DICPUDRAFT_158352</name>
</gene>
<dbReference type="InterPro" id="IPR016024">
    <property type="entry name" value="ARM-type_fold"/>
</dbReference>
<proteinExistence type="inferred from homology"/>
<dbReference type="OMA" id="WDFLDDQ"/>
<name>F1A1E4_DICPU</name>
<keyword evidence="4" id="KW-1185">Reference proteome</keyword>
<dbReference type="STRING" id="5786.F1A1E4"/>
<comment type="similarity">
    <text evidence="1">Belongs to the EFR3 family.</text>
</comment>
<dbReference type="GO" id="GO:0005886">
    <property type="term" value="C:plasma membrane"/>
    <property type="evidence" value="ECO:0000318"/>
    <property type="project" value="GO_Central"/>
</dbReference>
<evidence type="ECO:0000256" key="1">
    <source>
        <dbReference type="ARBA" id="ARBA00010216"/>
    </source>
</evidence>
<dbReference type="GeneID" id="10511404"/>
<dbReference type="KEGG" id="dpp:DICPUDRAFT_158352"/>
<sequence>MAFGKTKKYKKIVKTIFPSQPNGEMQLGNISKLTYFCEMNPEQLQKVGPYIENKAQNNLNKKRLSYVETCAAIIRELIIGCRNHLSLFSGNATRLMKLLLNQNEHPHLQIEATETFIRFASVQDDASQIPPEIDEFIKYFINMAKNMNTDDSTRRKIRGEGLKGVTAYVSISHLVDDLDTFITKHTDIIYTILDNMQYKDQIPSPNISDRNLNVDDSLESGITNVRALATECLRDLARRVDNITVDSLVTTVVNYLDSHQKWNVETFSVHALTSISQSIKPQHYTIMLTSFLRHLELDHSPSVTKEIVRTAVSIVNDSTASINMVITSLLKLLIRSLEISTKHLPDVDEQLKLQNSIIDSIGAIGKKSKTTPKKFEIMNQIMNTLRDIIKPNTQQNLIDLFSVNLIQCVAQVSSNLNDLISPNPMAINELTRKLIDLSNEPSTNNNTRKFIQETIQSFLIPGIKFDQLIQGGVIFSNDGVEEYLNNNSAMIRNSIINEFANKTNQPENIIALYKTLVILLFRGRGKELQYSIPMIFQLQNQQSPNLPLRLNRSINLAIASYLLLVSKLFKWQELENYISTSLNQRFTNNNQCRYLTFDFNRGGLVISNTQKHLYSDLDQEIVTTLTTTTVISPNSVTKTTESVTETIETITTTSTSSTISSELIDQDRVIEILCQVPTLTGDFPDLKKLLSGAKESEINRNNDTFTIITTTAPSSASEDSIDTPPMKLPVLAKSRESIVLSTSIPNHFQKSLNFDSFKQFVNYFDESNQNSNSNTTPQQPSSQQNQNSNLQVPQQNQQGSTNGSTNGFGKGERNNISTALFDLNYELTCSKISETQHTNKEYLDLMEILTASEQTFKTDDDHPIFV</sequence>
<dbReference type="InParanoid" id="F1A1E4"/>
<dbReference type="VEuPathDB" id="AmoebaDB:DICPUDRAFT_158352"/>
<evidence type="ECO:0000256" key="2">
    <source>
        <dbReference type="SAM" id="MobiDB-lite"/>
    </source>
</evidence>
<dbReference type="eggNOG" id="KOG1877">
    <property type="taxonomic scope" value="Eukaryota"/>
</dbReference>
<dbReference type="GO" id="GO:0072659">
    <property type="term" value="P:protein localization to plasma membrane"/>
    <property type="evidence" value="ECO:0000318"/>
    <property type="project" value="GO_Central"/>
</dbReference>
<organism evidence="3 4">
    <name type="scientific">Dictyostelium purpureum</name>
    <name type="common">Slime mold</name>
    <dbReference type="NCBI Taxonomy" id="5786"/>
    <lineage>
        <taxon>Eukaryota</taxon>
        <taxon>Amoebozoa</taxon>
        <taxon>Evosea</taxon>
        <taxon>Eumycetozoa</taxon>
        <taxon>Dictyostelia</taxon>
        <taxon>Dictyosteliales</taxon>
        <taxon>Dictyosteliaceae</taxon>
        <taxon>Dictyostelium</taxon>
    </lineage>
</organism>
<feature type="region of interest" description="Disordered" evidence="2">
    <location>
        <begin position="766"/>
        <end position="813"/>
    </location>
</feature>
<dbReference type="EMBL" id="GL871370">
    <property type="protein sequence ID" value="EGC29988.1"/>
    <property type="molecule type" value="Genomic_DNA"/>
</dbReference>
<evidence type="ECO:0000313" key="4">
    <source>
        <dbReference type="Proteomes" id="UP000001064"/>
    </source>
</evidence>
<dbReference type="RefSeq" id="XP_003293491.1">
    <property type="nucleotide sequence ID" value="XM_003293443.1"/>
</dbReference>
<dbReference type="Proteomes" id="UP000001064">
    <property type="component" value="Unassembled WGS sequence"/>
</dbReference>
<feature type="compositionally biased region" description="Low complexity" evidence="2">
    <location>
        <begin position="767"/>
        <end position="798"/>
    </location>
</feature>
<dbReference type="InterPro" id="IPR011989">
    <property type="entry name" value="ARM-like"/>
</dbReference>
<dbReference type="OrthoDB" id="19232at2759"/>
<protein>
    <submittedName>
        <fullName evidence="3">Uncharacterized protein</fullName>
    </submittedName>
</protein>
<accession>F1A1E4</accession>
<dbReference type="Gene3D" id="1.25.10.10">
    <property type="entry name" value="Leucine-rich Repeat Variant"/>
    <property type="match status" value="1"/>
</dbReference>
<dbReference type="PANTHER" id="PTHR12444:SF8">
    <property type="entry name" value="PROTEIN EFR3 HOMOLOG CMP44E"/>
    <property type="match status" value="1"/>
</dbReference>
<dbReference type="InterPro" id="IPR049152">
    <property type="entry name" value="EFR3-like_ARM"/>
</dbReference>
<dbReference type="AlphaFoldDB" id="F1A1E4"/>
<dbReference type="Pfam" id="PF21052">
    <property type="entry name" value="EFR3_ARM"/>
    <property type="match status" value="1"/>
</dbReference>